<organism evidence="2 3">
    <name type="scientific">Prescottella agglutinans</name>
    <dbReference type="NCBI Taxonomy" id="1644129"/>
    <lineage>
        <taxon>Bacteria</taxon>
        <taxon>Bacillati</taxon>
        <taxon>Actinomycetota</taxon>
        <taxon>Actinomycetes</taxon>
        <taxon>Mycobacteriales</taxon>
        <taxon>Nocardiaceae</taxon>
        <taxon>Prescottella</taxon>
    </lineage>
</organism>
<protein>
    <submittedName>
        <fullName evidence="2">Uncharacterized protein</fullName>
    </submittedName>
</protein>
<comment type="caution">
    <text evidence="2">The sequence shown here is derived from an EMBL/GenBank/DDBJ whole genome shotgun (WGS) entry which is preliminary data.</text>
</comment>
<dbReference type="Proteomes" id="UP001160334">
    <property type="component" value="Unassembled WGS sequence"/>
</dbReference>
<dbReference type="EMBL" id="JARXVC010000012">
    <property type="protein sequence ID" value="MDH6282973.1"/>
    <property type="molecule type" value="Genomic_DNA"/>
</dbReference>
<dbReference type="RefSeq" id="WP_280762255.1">
    <property type="nucleotide sequence ID" value="NZ_JARXVC010000012.1"/>
</dbReference>
<feature type="transmembrane region" description="Helical" evidence="1">
    <location>
        <begin position="61"/>
        <end position="78"/>
    </location>
</feature>
<evidence type="ECO:0000256" key="1">
    <source>
        <dbReference type="SAM" id="Phobius"/>
    </source>
</evidence>
<keyword evidence="3" id="KW-1185">Reference proteome</keyword>
<proteinExistence type="predicted"/>
<gene>
    <name evidence="2" type="ORF">M2280_004216</name>
</gene>
<keyword evidence="1" id="KW-1133">Transmembrane helix</keyword>
<keyword evidence="1" id="KW-0472">Membrane</keyword>
<feature type="transmembrane region" description="Helical" evidence="1">
    <location>
        <begin position="85"/>
        <end position="105"/>
    </location>
</feature>
<evidence type="ECO:0000313" key="2">
    <source>
        <dbReference type="EMBL" id="MDH6282973.1"/>
    </source>
</evidence>
<sequence>MSLDGFGGERRRRSSDMWVVRALRGLSGVVAGGVVVLTLVVIGVAYLASNRDFPGPGRESVAAHVVSSVVVVVAQVLADRRRGAASVLASAAVLAVTGLLLWTQWWM</sequence>
<accession>A0ABT6MF86</accession>
<reference evidence="2 3" key="1">
    <citation type="submission" date="2023-04" db="EMBL/GenBank/DDBJ databases">
        <title>Forest soil microbial communities from Buena Vista Peninsula, Colon Province, Panama.</title>
        <authorList>
            <person name="Bouskill N."/>
        </authorList>
    </citation>
    <scope>NUCLEOTIDE SEQUENCE [LARGE SCALE GENOMIC DNA]</scope>
    <source>
        <strain evidence="2 3">CFH S0262</strain>
    </source>
</reference>
<evidence type="ECO:0000313" key="3">
    <source>
        <dbReference type="Proteomes" id="UP001160334"/>
    </source>
</evidence>
<keyword evidence="1" id="KW-0812">Transmembrane</keyword>
<feature type="transmembrane region" description="Helical" evidence="1">
    <location>
        <begin position="21"/>
        <end position="49"/>
    </location>
</feature>
<name>A0ABT6MF86_9NOCA</name>